<dbReference type="InterPro" id="IPR054015">
    <property type="entry name" value="ExsA-like_N"/>
</dbReference>
<evidence type="ECO:0000259" key="4">
    <source>
        <dbReference type="PROSITE" id="PS01124"/>
    </source>
</evidence>
<evidence type="ECO:0000313" key="5">
    <source>
        <dbReference type="EMBL" id="NBD27440.1"/>
    </source>
</evidence>
<keyword evidence="1" id="KW-0805">Transcription regulation</keyword>
<keyword evidence="6" id="KW-1185">Reference proteome</keyword>
<evidence type="ECO:0000256" key="3">
    <source>
        <dbReference type="ARBA" id="ARBA00023163"/>
    </source>
</evidence>
<proteinExistence type="predicted"/>
<comment type="caution">
    <text evidence="5">The sequence shown here is derived from an EMBL/GenBank/DDBJ whole genome shotgun (WGS) entry which is preliminary data.</text>
</comment>
<dbReference type="InterPro" id="IPR020449">
    <property type="entry name" value="Tscrpt_reg_AraC-type_HTH"/>
</dbReference>
<dbReference type="PRINTS" id="PR00032">
    <property type="entry name" value="HTHARAC"/>
</dbReference>
<accession>A0ABW9XXK8</accession>
<dbReference type="PROSITE" id="PS00041">
    <property type="entry name" value="HTH_ARAC_FAMILY_1"/>
    <property type="match status" value="1"/>
</dbReference>
<dbReference type="SMART" id="SM00342">
    <property type="entry name" value="HTH_ARAC"/>
    <property type="match status" value="1"/>
</dbReference>
<evidence type="ECO:0000256" key="2">
    <source>
        <dbReference type="ARBA" id="ARBA00023125"/>
    </source>
</evidence>
<dbReference type="PROSITE" id="PS01124">
    <property type="entry name" value="HTH_ARAC_FAMILY_2"/>
    <property type="match status" value="1"/>
</dbReference>
<dbReference type="PANTHER" id="PTHR46796:SF14">
    <property type="entry name" value="TRANSCRIPTIONAL REGULATORY PROTEIN"/>
    <property type="match status" value="1"/>
</dbReference>
<gene>
    <name evidence="5" type="ORF">GT019_26510</name>
</gene>
<name>A0ABW9XXK8_9BACL</name>
<dbReference type="Pfam" id="PF12833">
    <property type="entry name" value="HTH_18"/>
    <property type="match status" value="1"/>
</dbReference>
<keyword evidence="3" id="KW-0804">Transcription</keyword>
<dbReference type="InterPro" id="IPR018062">
    <property type="entry name" value="HTH_AraC-typ_CS"/>
</dbReference>
<dbReference type="PANTHER" id="PTHR46796">
    <property type="entry name" value="HTH-TYPE TRANSCRIPTIONAL ACTIVATOR RHAS-RELATED"/>
    <property type="match status" value="1"/>
</dbReference>
<keyword evidence="2" id="KW-0238">DNA-binding</keyword>
<dbReference type="InterPro" id="IPR009057">
    <property type="entry name" value="Homeodomain-like_sf"/>
</dbReference>
<organism evidence="5 6">
    <name type="scientific">Paenibacillus glycinis</name>
    <dbReference type="NCBI Taxonomy" id="2697035"/>
    <lineage>
        <taxon>Bacteria</taxon>
        <taxon>Bacillati</taxon>
        <taxon>Bacillota</taxon>
        <taxon>Bacilli</taxon>
        <taxon>Bacillales</taxon>
        <taxon>Paenibacillaceae</taxon>
        <taxon>Paenibacillus</taxon>
    </lineage>
</organism>
<evidence type="ECO:0000256" key="1">
    <source>
        <dbReference type="ARBA" id="ARBA00023015"/>
    </source>
</evidence>
<dbReference type="Proteomes" id="UP000665561">
    <property type="component" value="Unassembled WGS sequence"/>
</dbReference>
<sequence length="298" mass="33905">MEPVISGAAHTRAIRAPRELAESPNQSELKLKGLSVIETCTHTEGKQGSMFLEDHLILCVLRGSYAVRHGNRSYTVRRNEMVLLKKAIVIEYEKTGEPDDGHMLEYMMFFLKDELLNDFVKMAKIASAQPAEPEPVSILPMNRRLLAYVESLRPYFHDRDGIEDGLVRLKLLELLFDLAHADESAMKQLLQMKQQARSTIAAVVEENVMNPVSLNDLAYLSGRSLSSFKREFQTIYNLPPSQWIRGKRLDKARELLLFSSLSVTDVCYATGFENVAHFSRVFKERFGESPSSYRKQSS</sequence>
<dbReference type="RefSeq" id="WP_161746461.1">
    <property type="nucleotide sequence ID" value="NZ_JAAAMV010000027.1"/>
</dbReference>
<evidence type="ECO:0000313" key="6">
    <source>
        <dbReference type="Proteomes" id="UP000665561"/>
    </source>
</evidence>
<dbReference type="InterPro" id="IPR018060">
    <property type="entry name" value="HTH_AraC"/>
</dbReference>
<dbReference type="SUPFAM" id="SSF46689">
    <property type="entry name" value="Homeodomain-like"/>
    <property type="match status" value="2"/>
</dbReference>
<dbReference type="InterPro" id="IPR050204">
    <property type="entry name" value="AraC_XylS_family_regulators"/>
</dbReference>
<dbReference type="Gene3D" id="1.10.10.60">
    <property type="entry name" value="Homeodomain-like"/>
    <property type="match status" value="2"/>
</dbReference>
<feature type="domain" description="HTH araC/xylS-type" evidence="4">
    <location>
        <begin position="198"/>
        <end position="296"/>
    </location>
</feature>
<protein>
    <submittedName>
        <fullName evidence="5">Helix-turn-helix domain-containing protein</fullName>
    </submittedName>
</protein>
<dbReference type="EMBL" id="JAAAMV010000027">
    <property type="protein sequence ID" value="NBD27440.1"/>
    <property type="molecule type" value="Genomic_DNA"/>
</dbReference>
<reference evidence="5 6" key="1">
    <citation type="submission" date="2020-01" db="EMBL/GenBank/DDBJ databases">
        <title>Paenibacillus soybeanensis sp. nov. isolated from the nodules of soybean (Glycine max(L.) Merr).</title>
        <authorList>
            <person name="Wang H."/>
        </authorList>
    </citation>
    <scope>NUCLEOTIDE SEQUENCE [LARGE SCALE GENOMIC DNA]</scope>
    <source>
        <strain evidence="5 6">T1</strain>
    </source>
</reference>
<dbReference type="Pfam" id="PF22200">
    <property type="entry name" value="ExsA_N"/>
    <property type="match status" value="1"/>
</dbReference>